<proteinExistence type="predicted"/>
<gene>
    <name evidence="4" type="ORF">DW921_13505</name>
</gene>
<keyword evidence="1 2" id="KW-0732">Signal</keyword>
<organism evidence="4 5">
    <name type="scientific">Phocaeicola coprophilus</name>
    <dbReference type="NCBI Taxonomy" id="387090"/>
    <lineage>
        <taxon>Bacteria</taxon>
        <taxon>Pseudomonadati</taxon>
        <taxon>Bacteroidota</taxon>
        <taxon>Bacteroidia</taxon>
        <taxon>Bacteroidales</taxon>
        <taxon>Bacteroidaceae</taxon>
        <taxon>Phocaeicola</taxon>
    </lineage>
</organism>
<dbReference type="Pfam" id="PF13505">
    <property type="entry name" value="OMP_b-brl"/>
    <property type="match status" value="1"/>
</dbReference>
<name>A0A413SW25_9BACT</name>
<dbReference type="RefSeq" id="WP_118400940.1">
    <property type="nucleotide sequence ID" value="NZ_CABJGD010000039.1"/>
</dbReference>
<evidence type="ECO:0000313" key="4">
    <source>
        <dbReference type="EMBL" id="RHA73304.1"/>
    </source>
</evidence>
<reference evidence="4 5" key="1">
    <citation type="submission" date="2018-08" db="EMBL/GenBank/DDBJ databases">
        <title>A genome reference for cultivated species of the human gut microbiota.</title>
        <authorList>
            <person name="Zou Y."/>
            <person name="Xue W."/>
            <person name="Luo G."/>
        </authorList>
    </citation>
    <scope>NUCLEOTIDE SEQUENCE [LARGE SCALE GENOMIC DNA]</scope>
    <source>
        <strain evidence="4 5">AM42-38</strain>
    </source>
</reference>
<dbReference type="InterPro" id="IPR027385">
    <property type="entry name" value="Beta-barrel_OMP"/>
</dbReference>
<accession>A0A413SW25</accession>
<dbReference type="SUPFAM" id="SSF56925">
    <property type="entry name" value="OMPA-like"/>
    <property type="match status" value="1"/>
</dbReference>
<dbReference type="Proteomes" id="UP000283855">
    <property type="component" value="Unassembled WGS sequence"/>
</dbReference>
<feature type="chain" id="PRO_5019423805" evidence="2">
    <location>
        <begin position="19"/>
        <end position="158"/>
    </location>
</feature>
<dbReference type="Gene3D" id="2.40.160.20">
    <property type="match status" value="1"/>
</dbReference>
<evidence type="ECO:0000256" key="2">
    <source>
        <dbReference type="SAM" id="SignalP"/>
    </source>
</evidence>
<protein>
    <submittedName>
        <fullName evidence="4">Porin family protein</fullName>
    </submittedName>
</protein>
<feature type="signal peptide" evidence="2">
    <location>
        <begin position="1"/>
        <end position="18"/>
    </location>
</feature>
<dbReference type="AlphaFoldDB" id="A0A413SW25"/>
<evidence type="ECO:0000259" key="3">
    <source>
        <dbReference type="Pfam" id="PF13505"/>
    </source>
</evidence>
<dbReference type="EMBL" id="QSFT01000039">
    <property type="protein sequence ID" value="RHA73304.1"/>
    <property type="molecule type" value="Genomic_DNA"/>
</dbReference>
<evidence type="ECO:0000313" key="5">
    <source>
        <dbReference type="Proteomes" id="UP000283855"/>
    </source>
</evidence>
<sequence>MKKLTLLIVCLIAGMATAAAQSQGDKALGLNLNYASETSFGLGGKFQYNLTNHVRIEPEFNYYFKHDHVSFWDLGVNFHYLFPVAADVAIYPAVGLGYANAKAHFDEYSASDGKFQAKFGVGADFKLGSAWKLNIEPKYQLVDGFDQFIINVGLAYCF</sequence>
<feature type="domain" description="Outer membrane protein beta-barrel" evidence="3">
    <location>
        <begin position="9"/>
        <end position="158"/>
    </location>
</feature>
<dbReference type="InterPro" id="IPR011250">
    <property type="entry name" value="OMP/PagP_B-barrel"/>
</dbReference>
<evidence type="ECO:0000256" key="1">
    <source>
        <dbReference type="ARBA" id="ARBA00022729"/>
    </source>
</evidence>
<comment type="caution">
    <text evidence="4">The sequence shown here is derived from an EMBL/GenBank/DDBJ whole genome shotgun (WGS) entry which is preliminary data.</text>
</comment>